<feature type="signal peptide" evidence="1">
    <location>
        <begin position="1"/>
        <end position="21"/>
    </location>
</feature>
<gene>
    <name evidence="2" type="ORF">MUN82_07385</name>
</gene>
<sequence length="247" mass="28049">MTHRYPRLVGQFFVVGSLALAAVACTESNDETPAPENDYYPVAVGNYRTYAVTDSLWRDNVLTVQQFQFRERVAATFTDASGQTAYNVIRSRRATATDAWQDDSTLVLLPTDRTLQQIRNNRRTVELVFPTRIGYSWNRDAYNALDTVTAQNREYQQVGEAYTVNGRTYERTVTTTDTELNTATGTTLDDGLYNVAKYRQVYAQGVGPIARIRRRFVYCGTGNCVPSKNYVYRGQVRRETLLELGQL</sequence>
<reference evidence="2 3" key="1">
    <citation type="submission" date="2022-04" db="EMBL/GenBank/DDBJ databases">
        <title>Hymenobacter sp. isolated from the air.</title>
        <authorList>
            <person name="Won M."/>
            <person name="Lee C.-M."/>
            <person name="Woen H.-Y."/>
            <person name="Kwon S.-W."/>
        </authorList>
    </citation>
    <scope>NUCLEOTIDE SEQUENCE [LARGE SCALE GENOMIC DNA]</scope>
    <source>
        <strain evidence="3">5413 J-13</strain>
    </source>
</reference>
<evidence type="ECO:0000313" key="2">
    <source>
        <dbReference type="EMBL" id="UOR06916.1"/>
    </source>
</evidence>
<protein>
    <recommendedName>
        <fullName evidence="4">Lipoprotein</fullName>
    </recommendedName>
</protein>
<feature type="chain" id="PRO_5035720392" description="Lipoprotein" evidence="1">
    <location>
        <begin position="22"/>
        <end position="247"/>
    </location>
</feature>
<dbReference type="KEGG" id="haei:MUN82_07385"/>
<dbReference type="RefSeq" id="WP_245096284.1">
    <property type="nucleotide sequence ID" value="NZ_CP095053.1"/>
</dbReference>
<proteinExistence type="predicted"/>
<dbReference type="Proteomes" id="UP000829925">
    <property type="component" value="Chromosome"/>
</dbReference>
<accession>A0A8T9T499</accession>
<dbReference type="PROSITE" id="PS51257">
    <property type="entry name" value="PROKAR_LIPOPROTEIN"/>
    <property type="match status" value="1"/>
</dbReference>
<dbReference type="EMBL" id="CP095053">
    <property type="protein sequence ID" value="UOR06916.1"/>
    <property type="molecule type" value="Genomic_DNA"/>
</dbReference>
<keyword evidence="3" id="KW-1185">Reference proteome</keyword>
<keyword evidence="1" id="KW-0732">Signal</keyword>
<evidence type="ECO:0000256" key="1">
    <source>
        <dbReference type="SAM" id="SignalP"/>
    </source>
</evidence>
<evidence type="ECO:0000313" key="3">
    <source>
        <dbReference type="Proteomes" id="UP000829925"/>
    </source>
</evidence>
<dbReference type="AlphaFoldDB" id="A0A8T9T499"/>
<evidence type="ECO:0008006" key="4">
    <source>
        <dbReference type="Google" id="ProtNLM"/>
    </source>
</evidence>
<organism evidence="2 3">
    <name type="scientific">Hymenobacter aerilatus</name>
    <dbReference type="NCBI Taxonomy" id="2932251"/>
    <lineage>
        <taxon>Bacteria</taxon>
        <taxon>Pseudomonadati</taxon>
        <taxon>Bacteroidota</taxon>
        <taxon>Cytophagia</taxon>
        <taxon>Cytophagales</taxon>
        <taxon>Hymenobacteraceae</taxon>
        <taxon>Hymenobacter</taxon>
    </lineage>
</organism>
<name>A0A8T9T499_9BACT</name>